<keyword evidence="3" id="KW-1185">Reference proteome</keyword>
<dbReference type="PANTHER" id="PTHR36234:SF5">
    <property type="entry name" value="LYSYL ENDOPEPTIDASE"/>
    <property type="match status" value="1"/>
</dbReference>
<dbReference type="InterPro" id="IPR009003">
    <property type="entry name" value="Peptidase_S1_PA"/>
</dbReference>
<dbReference type="InterPro" id="IPR029058">
    <property type="entry name" value="AB_hydrolase_fold"/>
</dbReference>
<dbReference type="PANTHER" id="PTHR36234">
    <property type="entry name" value="LYSYL ENDOPEPTIDASE"/>
    <property type="match status" value="1"/>
</dbReference>
<dbReference type="Pfam" id="PF07819">
    <property type="entry name" value="PGAP1"/>
    <property type="match status" value="1"/>
</dbReference>
<organism evidence="2 3">
    <name type="scientific">Loktanella salsilacus</name>
    <dbReference type="NCBI Taxonomy" id="195913"/>
    <lineage>
        <taxon>Bacteria</taxon>
        <taxon>Pseudomonadati</taxon>
        <taxon>Pseudomonadota</taxon>
        <taxon>Alphaproteobacteria</taxon>
        <taxon>Rhodobacterales</taxon>
        <taxon>Roseobacteraceae</taxon>
        <taxon>Loktanella</taxon>
    </lineage>
</organism>
<dbReference type="GO" id="GO:0016788">
    <property type="term" value="F:hydrolase activity, acting on ester bonds"/>
    <property type="evidence" value="ECO:0007669"/>
    <property type="project" value="InterPro"/>
</dbReference>
<feature type="domain" description="GPI inositol-deacylase PGAP1-like alpha/beta" evidence="1">
    <location>
        <begin position="147"/>
        <end position="197"/>
    </location>
</feature>
<gene>
    <name evidence="2" type="ORF">SAMN04488004_102163</name>
</gene>
<sequence>MQYSDTEIETYLRSGEKEPELRREFGDALYEDLSQLANAIGRQPPALERARRKVFILPGIMGSRLSAVSNGLQDLIWIDPFDILGGGLRKLWPATADTVIAATGTVFAPYLRMRLRLTLAGYDASFLPYDWRLSPADTGNALLGQMQARGYSDVVLLGHSMGGLVARAMAAGDPGESVVSQVITFGTPNHGSYAPLEILALSHGTLRSIAGVDLGSTARDIASDVLRHMPGLLEMLPDHAKRPDADYFAPATWPSGTVRPLKAALTAARAGAGGLQRPDDRFTQIVGWSEDTVVGARRGADGFVFEMKRDGDGTVPRDLAETDGITRYYTRGTHGSLCNRGDVIAATIDLIGTGQTAHLPQTRPLVTTESLAGVEISAESLAAQRFGDMQQPPVRETDFAGSFLSSDWAPDDDAPPRTAVIGTAPATGPSYSYPVSVIKAARIRWDGSKEERDNVVAKMASAKPLETESAPRLKAYTERLLTQVKASQRSPDPGIVADLETAVRTTGQVSPQSDALPAAERAFLERIIGEAEEFLSVMFVKRAVVAAASVGRIVTRDTHRGFGTGFLIAPGILMTNQHVLRSAQEARAASVQFMFELEVDSREAPGHVFELEPDRLFYASADLDMAIVAVAPVALDGALLSDCGQLPLIGAEGKIRKGQPVNIVQHPLGGRKQVVFRESLLSALPQDDDHVAHYTGDTQPGSSGSPVFSDRWEVIALHHSGVPAVNGNGQIVTLDETVWNEETDPDGRTIKWVANEGIRISRIIRHLTALPAQLEARGEPGADLVRDILRISEEANNNGAFIHKPPKTCPDCEARRNGARPSIPVLAPEGARLSPLDVNGTTVIPLQLMIGIALAPTVDRPV</sequence>
<protein>
    <submittedName>
        <fullName evidence="2">PGAP1-like protein</fullName>
    </submittedName>
</protein>
<dbReference type="SUPFAM" id="SSF50494">
    <property type="entry name" value="Trypsin-like serine proteases"/>
    <property type="match status" value="1"/>
</dbReference>
<proteinExistence type="predicted"/>
<dbReference type="Proteomes" id="UP000199550">
    <property type="component" value="Unassembled WGS sequence"/>
</dbReference>
<dbReference type="EMBL" id="FOTF01000002">
    <property type="protein sequence ID" value="SFK80399.1"/>
    <property type="molecule type" value="Genomic_DNA"/>
</dbReference>
<dbReference type="STRING" id="195913.SAMN04488004_102163"/>
<dbReference type="AlphaFoldDB" id="A0A1I4CJD2"/>
<dbReference type="InterPro" id="IPR012908">
    <property type="entry name" value="PGAP1-ab_dom-like"/>
</dbReference>
<name>A0A1I4CJD2_9RHOB</name>
<reference evidence="2 3" key="1">
    <citation type="submission" date="2016-10" db="EMBL/GenBank/DDBJ databases">
        <authorList>
            <person name="de Groot N.N."/>
        </authorList>
    </citation>
    <scope>NUCLEOTIDE SEQUENCE [LARGE SCALE GENOMIC DNA]</scope>
    <source>
        <strain evidence="2 3">DSM 16199</strain>
    </source>
</reference>
<evidence type="ECO:0000313" key="2">
    <source>
        <dbReference type="EMBL" id="SFK80399.1"/>
    </source>
</evidence>
<accession>A0A1I4CJD2</accession>
<evidence type="ECO:0000313" key="3">
    <source>
        <dbReference type="Proteomes" id="UP000199550"/>
    </source>
</evidence>
<dbReference type="Gene3D" id="2.40.10.10">
    <property type="entry name" value="Trypsin-like serine proteases"/>
    <property type="match status" value="2"/>
</dbReference>
<dbReference type="RefSeq" id="WP_090185053.1">
    <property type="nucleotide sequence ID" value="NZ_FOTF01000002.1"/>
</dbReference>
<dbReference type="Gene3D" id="3.40.50.1820">
    <property type="entry name" value="alpha/beta hydrolase"/>
    <property type="match status" value="1"/>
</dbReference>
<evidence type="ECO:0000259" key="1">
    <source>
        <dbReference type="Pfam" id="PF07819"/>
    </source>
</evidence>
<dbReference type="Pfam" id="PF13365">
    <property type="entry name" value="Trypsin_2"/>
    <property type="match status" value="1"/>
</dbReference>
<dbReference type="SUPFAM" id="SSF53474">
    <property type="entry name" value="alpha/beta-Hydrolases"/>
    <property type="match status" value="1"/>
</dbReference>
<dbReference type="OrthoDB" id="500593at2"/>
<dbReference type="InterPro" id="IPR043504">
    <property type="entry name" value="Peptidase_S1_PA_chymotrypsin"/>
</dbReference>